<feature type="domain" description="HTH crp-type" evidence="1">
    <location>
        <begin position="13"/>
        <end position="77"/>
    </location>
</feature>
<proteinExistence type="predicted"/>
<evidence type="ECO:0000313" key="2">
    <source>
        <dbReference type="EMBL" id="RDY30788.1"/>
    </source>
</evidence>
<dbReference type="EMBL" id="NOKA02000028">
    <property type="protein sequence ID" value="RDY30788.1"/>
    <property type="molecule type" value="Genomic_DNA"/>
</dbReference>
<accession>A0A371JDM2</accession>
<dbReference type="InterPro" id="IPR012318">
    <property type="entry name" value="HTH_CRP"/>
</dbReference>
<dbReference type="GO" id="GO:0006355">
    <property type="term" value="P:regulation of DNA-templated transcription"/>
    <property type="evidence" value="ECO:0007669"/>
    <property type="project" value="InterPro"/>
</dbReference>
<dbReference type="AlphaFoldDB" id="A0A371JDM2"/>
<dbReference type="Proteomes" id="UP000216411">
    <property type="component" value="Unassembled WGS sequence"/>
</dbReference>
<dbReference type="InterPro" id="IPR036388">
    <property type="entry name" value="WH-like_DNA-bd_sf"/>
</dbReference>
<evidence type="ECO:0000259" key="1">
    <source>
        <dbReference type="Pfam" id="PF13545"/>
    </source>
</evidence>
<dbReference type="Gene3D" id="1.10.10.10">
    <property type="entry name" value="Winged helix-like DNA-binding domain superfamily/Winged helix DNA-binding domain"/>
    <property type="match status" value="1"/>
</dbReference>
<dbReference type="GO" id="GO:0003677">
    <property type="term" value="F:DNA binding"/>
    <property type="evidence" value="ECO:0007669"/>
    <property type="project" value="InterPro"/>
</dbReference>
<name>A0A371JDM2_9FIRM</name>
<evidence type="ECO:0000313" key="3">
    <source>
        <dbReference type="Proteomes" id="UP000216411"/>
    </source>
</evidence>
<dbReference type="Pfam" id="PF13545">
    <property type="entry name" value="HTH_Crp_2"/>
    <property type="match status" value="1"/>
</dbReference>
<keyword evidence="3" id="KW-1185">Reference proteome</keyword>
<dbReference type="RefSeq" id="WP_094378059.1">
    <property type="nucleotide sequence ID" value="NZ_NOKA02000028.1"/>
</dbReference>
<dbReference type="OrthoDB" id="2057135at2"/>
<reference evidence="2 3" key="1">
    <citation type="journal article" date="2017" name="Genome Announc.">
        <title>Draft Genome Sequence of a Sporulating and Motile Strain of Lachnotalea glycerini Isolated from Water in Quebec City, Canada.</title>
        <authorList>
            <person name="Maheux A.F."/>
            <person name="Boudreau D.K."/>
            <person name="Berube E."/>
            <person name="Boissinot M."/>
            <person name="Raymond F."/>
            <person name="Brodeur S."/>
            <person name="Corbeil J."/>
            <person name="Isabel S."/>
            <person name="Omar R.F."/>
            <person name="Bergeron M.G."/>
        </authorList>
    </citation>
    <scope>NUCLEOTIDE SEQUENCE [LARGE SCALE GENOMIC DNA]</scope>
    <source>
        <strain evidence="2 3">CCRI-19302</strain>
    </source>
</reference>
<organism evidence="2 3">
    <name type="scientific">Lachnotalea glycerini</name>
    <dbReference type="NCBI Taxonomy" id="1763509"/>
    <lineage>
        <taxon>Bacteria</taxon>
        <taxon>Bacillati</taxon>
        <taxon>Bacillota</taxon>
        <taxon>Clostridia</taxon>
        <taxon>Lachnospirales</taxon>
        <taxon>Lachnospiraceae</taxon>
        <taxon>Lachnotalea</taxon>
    </lineage>
</organism>
<protein>
    <recommendedName>
        <fullName evidence="1">HTH crp-type domain-containing protein</fullName>
    </recommendedName>
</protein>
<sequence>MGFEVFLNDYYDLLKLMHDNEAIVLDKKIIPLTQLEIAESLNYSKMKVNSMFGVLQKEGFIEQQMRGKYVLTDKAELILKAVESINTKIG</sequence>
<dbReference type="SUPFAM" id="SSF46785">
    <property type="entry name" value="Winged helix' DNA-binding domain"/>
    <property type="match status" value="1"/>
</dbReference>
<gene>
    <name evidence="2" type="ORF">CG710_012875</name>
</gene>
<dbReference type="InterPro" id="IPR036390">
    <property type="entry name" value="WH_DNA-bd_sf"/>
</dbReference>
<comment type="caution">
    <text evidence="2">The sequence shown here is derived from an EMBL/GenBank/DDBJ whole genome shotgun (WGS) entry which is preliminary data.</text>
</comment>